<name>A0AAU8GRM4_9VIRU</name>
<feature type="region of interest" description="Disordered" evidence="1">
    <location>
        <begin position="91"/>
        <end position="112"/>
    </location>
</feature>
<reference evidence="2" key="1">
    <citation type="submission" date="2024-06" db="EMBL/GenBank/DDBJ databases">
        <authorList>
            <person name="Ashkenazi R."/>
            <person name="Lipszyc R.R."/>
            <person name="Braunstein R."/>
            <person name="Yerushalmy O."/>
            <person name="Alkalay-Oren S."/>
            <person name="Coppenhagn-Glazer S."/>
            <person name="Hazan R."/>
        </authorList>
    </citation>
    <scope>NUCLEOTIDE SEQUENCE</scope>
</reference>
<evidence type="ECO:0000313" key="2">
    <source>
        <dbReference type="EMBL" id="XCH45027.1"/>
    </source>
</evidence>
<protein>
    <submittedName>
        <fullName evidence="2">Uncharacterized protein</fullName>
    </submittedName>
</protein>
<organism evidence="2">
    <name type="scientific">Mammaliicoccus phage MSShimriz1</name>
    <dbReference type="NCBI Taxonomy" id="3230127"/>
    <lineage>
        <taxon>Viruses</taxon>
    </lineage>
</organism>
<accession>A0AAU8GRM4</accession>
<feature type="compositionally biased region" description="Basic and acidic residues" evidence="1">
    <location>
        <begin position="91"/>
        <end position="101"/>
    </location>
</feature>
<evidence type="ECO:0000256" key="1">
    <source>
        <dbReference type="SAM" id="MobiDB-lite"/>
    </source>
</evidence>
<dbReference type="EMBL" id="PP931174">
    <property type="protein sequence ID" value="XCH45027.1"/>
    <property type="molecule type" value="Genomic_DNA"/>
</dbReference>
<proteinExistence type="predicted"/>
<sequence>MNEKLWGLFINSFEEEKIITIDNRQYRLRYTYYNWVGEGVDIIDVQSDKYLGNLMRDSYLPVGAPLRIRYEEDDTLPKIISNIKRYLEKEESEKDKEKDKLNNFLYGGNNNE</sequence>